<feature type="transmembrane region" description="Helical" evidence="1">
    <location>
        <begin position="189"/>
        <end position="212"/>
    </location>
</feature>
<keyword evidence="3" id="KW-1185">Reference proteome</keyword>
<accession>A0A8H4N6D9</accession>
<evidence type="ECO:0000313" key="3">
    <source>
        <dbReference type="Proteomes" id="UP000572817"/>
    </source>
</evidence>
<organism evidence="2 3">
    <name type="scientific">Botryosphaeria dothidea</name>
    <dbReference type="NCBI Taxonomy" id="55169"/>
    <lineage>
        <taxon>Eukaryota</taxon>
        <taxon>Fungi</taxon>
        <taxon>Dikarya</taxon>
        <taxon>Ascomycota</taxon>
        <taxon>Pezizomycotina</taxon>
        <taxon>Dothideomycetes</taxon>
        <taxon>Dothideomycetes incertae sedis</taxon>
        <taxon>Botryosphaeriales</taxon>
        <taxon>Botryosphaeriaceae</taxon>
        <taxon>Botryosphaeria</taxon>
    </lineage>
</organism>
<protein>
    <submittedName>
        <fullName evidence="2">Uncharacterized protein</fullName>
    </submittedName>
</protein>
<proteinExistence type="predicted"/>
<dbReference type="AlphaFoldDB" id="A0A8H4N6D9"/>
<evidence type="ECO:0000313" key="2">
    <source>
        <dbReference type="EMBL" id="KAF4304497.1"/>
    </source>
</evidence>
<reference evidence="2" key="1">
    <citation type="submission" date="2020-04" db="EMBL/GenBank/DDBJ databases">
        <title>Genome Assembly and Annotation of Botryosphaeria dothidea sdau 11-99, a Latent Pathogen of Apple Fruit Ring Rot in China.</title>
        <authorList>
            <person name="Yu C."/>
            <person name="Diao Y."/>
            <person name="Lu Q."/>
            <person name="Zhao J."/>
            <person name="Cui S."/>
            <person name="Peng C."/>
            <person name="He B."/>
            <person name="Liu H."/>
        </authorList>
    </citation>
    <scope>NUCLEOTIDE SEQUENCE [LARGE SCALE GENOMIC DNA]</scope>
    <source>
        <strain evidence="2">Sdau11-99</strain>
    </source>
</reference>
<name>A0A8H4N6D9_9PEZI</name>
<keyword evidence="1" id="KW-0472">Membrane</keyword>
<feature type="transmembrane region" description="Helical" evidence="1">
    <location>
        <begin position="258"/>
        <end position="283"/>
    </location>
</feature>
<sequence length="286" mass="32045">METFTARHLAKSLASPLALLAAESSLSRLPISDNSWQPIKIFALLSCVVIALVSPKVTIPGAGIKWILVFLWQQLLNYHIAMTEPNKHVPFHEKVSVLVAGGLLLWLMMDMWTGRLAWPDVQSIVLEQDDASKKALEEAKGETTPENAAGNQPVVTGSYAVGVFLVWRLAVPIAMALPEEHFGLVHRVLNVLIECVVYRWGILVVATVLYAVEPKEEWRMRSTYASFRHDTLLNYTGVVALVHAPECQSVKLRDRRRLLVVVIRFVGHVCTGWFVCKISSFLIEPW</sequence>
<gene>
    <name evidence="2" type="ORF">GTA08_BOTSDO08353</name>
</gene>
<feature type="transmembrane region" description="Helical" evidence="1">
    <location>
        <begin position="159"/>
        <end position="177"/>
    </location>
</feature>
<dbReference type="Proteomes" id="UP000572817">
    <property type="component" value="Unassembled WGS sequence"/>
</dbReference>
<evidence type="ECO:0000256" key="1">
    <source>
        <dbReference type="SAM" id="Phobius"/>
    </source>
</evidence>
<keyword evidence="1" id="KW-1133">Transmembrane helix</keyword>
<comment type="caution">
    <text evidence="2">The sequence shown here is derived from an EMBL/GenBank/DDBJ whole genome shotgun (WGS) entry which is preliminary data.</text>
</comment>
<dbReference type="EMBL" id="WWBZ02000051">
    <property type="protein sequence ID" value="KAF4304497.1"/>
    <property type="molecule type" value="Genomic_DNA"/>
</dbReference>
<keyword evidence="1" id="KW-0812">Transmembrane</keyword>